<dbReference type="Pfam" id="PF14378">
    <property type="entry name" value="PAP2_3"/>
    <property type="match status" value="1"/>
</dbReference>
<evidence type="ECO:0000313" key="7">
    <source>
        <dbReference type="EMBL" id="SFC05317.1"/>
    </source>
</evidence>
<dbReference type="EMBL" id="FOKW01000004">
    <property type="protein sequence ID" value="SFC05317.1"/>
    <property type="molecule type" value="Genomic_DNA"/>
</dbReference>
<name>A0A1I1G0R5_NATHA</name>
<evidence type="ECO:0000256" key="5">
    <source>
        <dbReference type="SAM" id="Phobius"/>
    </source>
</evidence>
<dbReference type="Proteomes" id="UP000199161">
    <property type="component" value="Unassembled WGS sequence"/>
</dbReference>
<dbReference type="SMART" id="SM00014">
    <property type="entry name" value="acidPPc"/>
    <property type="match status" value="1"/>
</dbReference>
<reference evidence="8" key="1">
    <citation type="submission" date="2016-10" db="EMBL/GenBank/DDBJ databases">
        <authorList>
            <person name="Varghese N."/>
            <person name="Submissions S."/>
        </authorList>
    </citation>
    <scope>NUCLEOTIDE SEQUENCE [LARGE SCALE GENOMIC DNA]</scope>
    <source>
        <strain evidence="8">DSM 13078</strain>
    </source>
</reference>
<dbReference type="CDD" id="cd03386">
    <property type="entry name" value="PAP2_Aur1_like"/>
    <property type="match status" value="1"/>
</dbReference>
<feature type="transmembrane region" description="Helical" evidence="5">
    <location>
        <begin position="6"/>
        <end position="25"/>
    </location>
</feature>
<sequence length="275" mass="30454">MFTEMLLRVVVAVGCLLPLALVAFVGRERLASLRREWRQRLRESAPAVAVLAVVLVVNRLLRSSAPRISDEVGVHMTSTLYDLEGEFVFVFQSIETPALTAYFSVVYVYGYTFLLVFPILAYVALSDTVRLRRLLAAYALNYAIGLACYLVVIALGPRNVMPEAFAETMLYDSNPEYQHLTRQVNRYTNVFPSLHTSLSATVAIFAYRTRSTYQAWFPVAGVLAVSVAISTMYLGMHWATDVVAGIVLAAVSVVLSVSLVGRGWASTLRERVGLE</sequence>
<keyword evidence="8" id="KW-1185">Reference proteome</keyword>
<dbReference type="InterPro" id="IPR026841">
    <property type="entry name" value="Aur1/Ipt1"/>
</dbReference>
<dbReference type="GO" id="GO:0016020">
    <property type="term" value="C:membrane"/>
    <property type="evidence" value="ECO:0007669"/>
    <property type="project" value="UniProtKB-SubCell"/>
</dbReference>
<dbReference type="PANTHER" id="PTHR31310:SF7">
    <property type="entry name" value="PA-PHOSPHATASE RELATED-FAMILY PROTEIN DDB_G0268928"/>
    <property type="match status" value="1"/>
</dbReference>
<dbReference type="OrthoDB" id="329477at2157"/>
<evidence type="ECO:0000256" key="3">
    <source>
        <dbReference type="ARBA" id="ARBA00022989"/>
    </source>
</evidence>
<keyword evidence="4 5" id="KW-0472">Membrane</keyword>
<comment type="subcellular location">
    <subcellularLocation>
        <location evidence="1">Membrane</location>
        <topology evidence="1">Multi-pass membrane protein</topology>
    </subcellularLocation>
</comment>
<organism evidence="7 8">
    <name type="scientific">Natronobacterium haloterrestre</name>
    <name type="common">Halobiforma haloterrestris</name>
    <dbReference type="NCBI Taxonomy" id="148448"/>
    <lineage>
        <taxon>Archaea</taxon>
        <taxon>Methanobacteriati</taxon>
        <taxon>Methanobacteriota</taxon>
        <taxon>Stenosarchaea group</taxon>
        <taxon>Halobacteria</taxon>
        <taxon>Halobacteriales</taxon>
        <taxon>Natrialbaceae</taxon>
        <taxon>Natronobacterium</taxon>
    </lineage>
</organism>
<feature type="transmembrane region" description="Helical" evidence="5">
    <location>
        <begin position="242"/>
        <end position="261"/>
    </location>
</feature>
<accession>A0A1I1G0R5</accession>
<dbReference type="SUPFAM" id="SSF48317">
    <property type="entry name" value="Acid phosphatase/Vanadium-dependent haloperoxidase"/>
    <property type="match status" value="1"/>
</dbReference>
<protein>
    <submittedName>
        <fullName evidence="7">Membrane-associated phospholipid phosphatase</fullName>
    </submittedName>
</protein>
<gene>
    <name evidence="7" type="ORF">SAMN05444422_10436</name>
</gene>
<evidence type="ECO:0000256" key="1">
    <source>
        <dbReference type="ARBA" id="ARBA00004141"/>
    </source>
</evidence>
<dbReference type="InterPro" id="IPR052185">
    <property type="entry name" value="IPC_Synthase-Related"/>
</dbReference>
<evidence type="ECO:0000256" key="2">
    <source>
        <dbReference type="ARBA" id="ARBA00022692"/>
    </source>
</evidence>
<dbReference type="InterPro" id="IPR000326">
    <property type="entry name" value="PAP2/HPO"/>
</dbReference>
<feature type="transmembrane region" description="Helical" evidence="5">
    <location>
        <begin position="135"/>
        <end position="155"/>
    </location>
</feature>
<feature type="transmembrane region" description="Helical" evidence="5">
    <location>
        <begin position="101"/>
        <end position="123"/>
    </location>
</feature>
<evidence type="ECO:0000256" key="4">
    <source>
        <dbReference type="ARBA" id="ARBA00023136"/>
    </source>
</evidence>
<keyword evidence="2 5" id="KW-0812">Transmembrane</keyword>
<proteinExistence type="predicted"/>
<keyword evidence="3 5" id="KW-1133">Transmembrane helix</keyword>
<evidence type="ECO:0000259" key="6">
    <source>
        <dbReference type="SMART" id="SM00014"/>
    </source>
</evidence>
<dbReference type="PANTHER" id="PTHR31310">
    <property type="match status" value="1"/>
</dbReference>
<dbReference type="Gene3D" id="1.20.144.10">
    <property type="entry name" value="Phosphatidic acid phosphatase type 2/haloperoxidase"/>
    <property type="match status" value="1"/>
</dbReference>
<feature type="domain" description="Phosphatidic acid phosphatase type 2/haloperoxidase" evidence="6">
    <location>
        <begin position="131"/>
        <end position="257"/>
    </location>
</feature>
<evidence type="ECO:0000313" key="8">
    <source>
        <dbReference type="Proteomes" id="UP000199161"/>
    </source>
</evidence>
<dbReference type="InterPro" id="IPR036938">
    <property type="entry name" value="PAP2/HPO_sf"/>
</dbReference>
<dbReference type="AlphaFoldDB" id="A0A1I1G0R5"/>
<feature type="transmembrane region" description="Helical" evidence="5">
    <location>
        <begin position="215"/>
        <end position="236"/>
    </location>
</feature>
<dbReference type="RefSeq" id="WP_089787308.1">
    <property type="nucleotide sequence ID" value="NZ_FOKW01000004.1"/>
</dbReference>